<reference evidence="2 3" key="1">
    <citation type="journal article" date="2011" name="Mol. Biol. Evol.">
        <title>Comparative genomic analysis of fruiting body formation in Myxococcales.</title>
        <authorList>
            <person name="Huntley S."/>
            <person name="Hamann N."/>
            <person name="Wegener-Feldbrugge S."/>
            <person name="Treuner-Lange A."/>
            <person name="Kube M."/>
            <person name="Reinhardt R."/>
            <person name="Klages S."/>
            <person name="Muller R."/>
            <person name="Ronning C.M."/>
            <person name="Nierman W.C."/>
            <person name="Sogaard-Andersen L."/>
        </authorList>
    </citation>
    <scope>NUCLEOTIDE SEQUENCE [LARGE SCALE GENOMIC DNA]</scope>
    <source>
        <strain evidence="2 3">DW4/3-1</strain>
    </source>
</reference>
<evidence type="ECO:0000313" key="2">
    <source>
        <dbReference type="EMBL" id="ADO72944.1"/>
    </source>
</evidence>
<dbReference type="Proteomes" id="UP000001351">
    <property type="component" value="Chromosome"/>
</dbReference>
<dbReference type="HOGENOM" id="CLU_537365_0_0_7"/>
<accession>E3FJT2</accession>
<evidence type="ECO:0000313" key="3">
    <source>
        <dbReference type="Proteomes" id="UP000001351"/>
    </source>
</evidence>
<keyword evidence="1" id="KW-1133">Transmembrane helix</keyword>
<keyword evidence="1" id="KW-0812">Transmembrane</keyword>
<dbReference type="KEGG" id="sur:STAUR_5172"/>
<dbReference type="AlphaFoldDB" id="E3FJT2"/>
<sequence length="507" mass="54388">MALFDWFKKKKAEPVPAPPQGALPVGEGEHNAMRAAPLSGREAAEACAYRGTITVLLAEPPPSSPVALRAWFDSLGLDALGIRVSVQPVLRFHFAGFSVSAVLGEGTYPREGLNLREVPPGFNLGRAYLGLMMGSPLERQMHALSPVFPHPFGPEGEMRLLARLVVALLGRGTGVVLNRARETVCGREDFIHRLGDLDDAACMPWTAWVTLAAGPGHEGYSSLGMGAFGLSEVCVPFEPGDRWAECRAAEAVRWACAKMVREDRSLAGGETLEVPVRARAGAWPSVSEGALERYRVELGKRAVLRRQPSTSPGEAWRTQPGQVQLNVYQAMLDEALCGQLPGDALAEYPSTHPGAPPYALLVRKVERSYAVFTSGFGRKVQPGGDMAGLPRIELGTFLPVPDFECAALVGSVARFIFARERSAEAFKPGDRLDLPMSKYGIAGFVLAQVALLTLYGGPAVALLVLVPLTAGEFPAVKLFGSDSLLRSLGEGAAFRAAVARRWRLPQA</sequence>
<gene>
    <name evidence="2" type="ordered locus">STAUR_5172</name>
</gene>
<keyword evidence="3" id="KW-1185">Reference proteome</keyword>
<feature type="transmembrane region" description="Helical" evidence="1">
    <location>
        <begin position="441"/>
        <end position="466"/>
    </location>
</feature>
<evidence type="ECO:0000256" key="1">
    <source>
        <dbReference type="SAM" id="Phobius"/>
    </source>
</evidence>
<protein>
    <submittedName>
        <fullName evidence="2">Conserved uncharacterized protein</fullName>
    </submittedName>
</protein>
<keyword evidence="1" id="KW-0472">Membrane</keyword>
<proteinExistence type="predicted"/>
<dbReference type="EMBL" id="CP002271">
    <property type="protein sequence ID" value="ADO72944.1"/>
    <property type="molecule type" value="Genomic_DNA"/>
</dbReference>
<dbReference type="RefSeq" id="WP_013376658.1">
    <property type="nucleotide sequence ID" value="NC_014623.1"/>
</dbReference>
<name>E3FJT2_STIAD</name>
<organism evidence="2 3">
    <name type="scientific">Stigmatella aurantiaca (strain DW4/3-1)</name>
    <dbReference type="NCBI Taxonomy" id="378806"/>
    <lineage>
        <taxon>Bacteria</taxon>
        <taxon>Pseudomonadati</taxon>
        <taxon>Myxococcota</taxon>
        <taxon>Myxococcia</taxon>
        <taxon>Myxococcales</taxon>
        <taxon>Cystobacterineae</taxon>
        <taxon>Archangiaceae</taxon>
        <taxon>Stigmatella</taxon>
    </lineage>
</organism>